<sequence length="169" mass="18356">MNGRQSRRAVLQAVAGSGVALGLAGCTSSIPGMGGDESSAGEPCSDAGEYVEAVVDGDAEAAIEYVPYEYDTETNREEVLEQYEPSDRQQERFDAIDVGFECEENRELDDSEIDDLDADLGDHEITAAHELSLTVTMSGEYDGEEIDEEQESTGIIVAIDGDGWYIWEE</sequence>
<dbReference type="InterPro" id="IPR006311">
    <property type="entry name" value="TAT_signal"/>
</dbReference>
<dbReference type="EMBL" id="CP003050">
    <property type="protein sequence ID" value="AGB17646.1"/>
    <property type="molecule type" value="Genomic_DNA"/>
</dbReference>
<reference evidence="1" key="1">
    <citation type="submission" date="2011-09" db="EMBL/GenBank/DDBJ databases">
        <title>Complete sequence of Halovivax ruber XH-70.</title>
        <authorList>
            <consortium name="US DOE Joint Genome Institute"/>
            <person name="Lucas S."/>
            <person name="Han J."/>
            <person name="Lapidus A."/>
            <person name="Cheng J.-F."/>
            <person name="Goodwin L."/>
            <person name="Pitluck S."/>
            <person name="Peters L."/>
            <person name="Mikhailova N."/>
            <person name="Davenport K."/>
            <person name="Detter J.C."/>
            <person name="Han C."/>
            <person name="Tapia R."/>
            <person name="Land M."/>
            <person name="Hauser L."/>
            <person name="Kyrpides N."/>
            <person name="Ivanova N."/>
            <person name="Pagani I."/>
            <person name="Sproer C."/>
            <person name="Anderson I."/>
            <person name="Woyke T."/>
        </authorList>
    </citation>
    <scope>NUCLEOTIDE SEQUENCE</scope>
    <source>
        <strain evidence="1">XH-70</strain>
    </source>
</reference>
<dbReference type="eggNOG" id="arCOG02918">
    <property type="taxonomic scope" value="Archaea"/>
</dbReference>
<dbReference type="AlphaFoldDB" id="L0IHC7"/>
<organism evidence="1 2">
    <name type="scientific">Halovivax ruber (strain DSM 18193 / JCM 13892 / XH-70)</name>
    <dbReference type="NCBI Taxonomy" id="797302"/>
    <lineage>
        <taxon>Archaea</taxon>
        <taxon>Methanobacteriati</taxon>
        <taxon>Methanobacteriota</taxon>
        <taxon>Stenosarchaea group</taxon>
        <taxon>Halobacteria</taxon>
        <taxon>Halobacteriales</taxon>
        <taxon>Natrialbaceae</taxon>
        <taxon>Halovivax</taxon>
    </lineage>
</organism>
<proteinExistence type="predicted"/>
<name>L0IHC7_HALRX</name>
<dbReference type="STRING" id="797302.Halru_3080"/>
<dbReference type="PROSITE" id="PS51257">
    <property type="entry name" value="PROKAR_LIPOPROTEIN"/>
    <property type="match status" value="1"/>
</dbReference>
<evidence type="ECO:0000313" key="1">
    <source>
        <dbReference type="EMBL" id="AGB17646.1"/>
    </source>
</evidence>
<dbReference type="HOGENOM" id="CLU_1574932_0_0_2"/>
<evidence type="ECO:0000313" key="2">
    <source>
        <dbReference type="Proteomes" id="UP000010846"/>
    </source>
</evidence>
<dbReference type="KEGG" id="hru:Halru_3080"/>
<accession>L0IHC7</accession>
<dbReference type="PROSITE" id="PS51318">
    <property type="entry name" value="TAT"/>
    <property type="match status" value="1"/>
</dbReference>
<protein>
    <submittedName>
        <fullName evidence="1">Uncharacterized protein</fullName>
    </submittedName>
</protein>
<dbReference type="Proteomes" id="UP000010846">
    <property type="component" value="Chromosome"/>
</dbReference>
<keyword evidence="2" id="KW-1185">Reference proteome</keyword>
<gene>
    <name evidence="1" type="ordered locus">Halru_3080</name>
</gene>
<dbReference type="RefSeq" id="WP_015302229.1">
    <property type="nucleotide sequence ID" value="NC_019964.1"/>
</dbReference>
<dbReference type="GeneID" id="14378152"/>